<dbReference type="Proteomes" id="UP000285290">
    <property type="component" value="Unassembled WGS sequence"/>
</dbReference>
<dbReference type="AlphaFoldDB" id="A0A414IQ92"/>
<evidence type="ECO:0000313" key="1">
    <source>
        <dbReference type="EMBL" id="RHE30307.1"/>
    </source>
</evidence>
<dbReference type="EMBL" id="QSKC01000031">
    <property type="protein sequence ID" value="RHE30307.1"/>
    <property type="molecule type" value="Genomic_DNA"/>
</dbReference>
<accession>A0A414IQ92</accession>
<reference evidence="1 2" key="1">
    <citation type="submission" date="2018-08" db="EMBL/GenBank/DDBJ databases">
        <title>A genome reference for cultivated species of the human gut microbiota.</title>
        <authorList>
            <person name="Zou Y."/>
            <person name="Xue W."/>
            <person name="Luo G."/>
        </authorList>
    </citation>
    <scope>NUCLEOTIDE SEQUENCE [LARGE SCALE GENOMIC DNA]</scope>
    <source>
        <strain evidence="1 2">AM29-10</strain>
    </source>
</reference>
<proteinExistence type="predicted"/>
<gene>
    <name evidence="1" type="ORF">DW753_14535</name>
</gene>
<dbReference type="RefSeq" id="WP_117998476.1">
    <property type="nucleotide sequence ID" value="NZ_QRWI01000032.1"/>
</dbReference>
<comment type="caution">
    <text evidence="1">The sequence shown here is derived from an EMBL/GenBank/DDBJ whole genome shotgun (WGS) entry which is preliminary data.</text>
</comment>
<organism evidence="1 2">
    <name type="scientific">Agathobacter rectalis</name>
    <dbReference type="NCBI Taxonomy" id="39491"/>
    <lineage>
        <taxon>Bacteria</taxon>
        <taxon>Bacillati</taxon>
        <taxon>Bacillota</taxon>
        <taxon>Clostridia</taxon>
        <taxon>Lachnospirales</taxon>
        <taxon>Lachnospiraceae</taxon>
        <taxon>Agathobacter</taxon>
    </lineage>
</organism>
<protein>
    <submittedName>
        <fullName evidence="1">Uncharacterized protein</fullName>
    </submittedName>
</protein>
<sequence length="125" mass="14843">MGILETKNIGKDTNYWLIRPGINNICFEQFKRDSVVAIGWDRIGNINSDTIVELEKIKYIVAHEYEDLLQEKKGTRERRRKISDIASKIYRFLYEIKEESICLTKYLKSIMILEKLKFHLIFGLK</sequence>
<evidence type="ECO:0000313" key="2">
    <source>
        <dbReference type="Proteomes" id="UP000285290"/>
    </source>
</evidence>
<name>A0A414IQ92_9FIRM</name>